<accession>A0A316YQX4</accession>
<comment type="similarity">
    <text evidence="2">Belongs to the syntaxin family.</text>
</comment>
<evidence type="ECO:0000256" key="7">
    <source>
        <dbReference type="SAM" id="MobiDB-lite"/>
    </source>
</evidence>
<dbReference type="EMBL" id="KZ819635">
    <property type="protein sequence ID" value="PWN91214.1"/>
    <property type="molecule type" value="Genomic_DNA"/>
</dbReference>
<feature type="region of interest" description="Disordered" evidence="7">
    <location>
        <begin position="1"/>
        <end position="64"/>
    </location>
</feature>
<dbReference type="Pfam" id="PF05739">
    <property type="entry name" value="SNARE"/>
    <property type="match status" value="1"/>
</dbReference>
<dbReference type="Gene3D" id="1.20.58.70">
    <property type="match status" value="1"/>
</dbReference>
<feature type="compositionally biased region" description="Low complexity" evidence="7">
    <location>
        <begin position="40"/>
        <end position="50"/>
    </location>
</feature>
<comment type="subcellular location">
    <subcellularLocation>
        <location evidence="1">Membrane</location>
        <topology evidence="1">Single-pass type IV membrane protein</topology>
    </subcellularLocation>
</comment>
<keyword evidence="11" id="KW-1185">Reference proteome</keyword>
<dbReference type="InterPro" id="IPR010989">
    <property type="entry name" value="SNARE"/>
</dbReference>
<dbReference type="GO" id="GO:0048278">
    <property type="term" value="P:vesicle docking"/>
    <property type="evidence" value="ECO:0007669"/>
    <property type="project" value="TreeGrafter"/>
</dbReference>
<evidence type="ECO:0000256" key="5">
    <source>
        <dbReference type="ARBA" id="ARBA00023054"/>
    </source>
</evidence>
<dbReference type="AlphaFoldDB" id="A0A316YQX4"/>
<evidence type="ECO:0000313" key="11">
    <source>
        <dbReference type="Proteomes" id="UP000245768"/>
    </source>
</evidence>
<dbReference type="InterPro" id="IPR000727">
    <property type="entry name" value="T_SNARE_dom"/>
</dbReference>
<dbReference type="Pfam" id="PF00804">
    <property type="entry name" value="Syntaxin"/>
    <property type="match status" value="1"/>
</dbReference>
<keyword evidence="5" id="KW-0175">Coiled coil</keyword>
<evidence type="ECO:0000256" key="6">
    <source>
        <dbReference type="ARBA" id="ARBA00023136"/>
    </source>
</evidence>
<sequence length="449" mass="48518">MARDRLAAMRAQQSGGGGAGGYGGYGGGNQGYGDHSYPTQQPGGYAPYGGAQQGGYGGAAPAPQAPAPAYNQGYGQAGGYNGYQQQPAGGNNGYGYGGQPGGGYDAGAGAYEMQGVGGEKVGAAPAGAPSMDSFFAEISDIQDTIRQIDDNINRISDLHSRSLNNMDEASSQQAHQQLAGMSSETSRLTNAVKNKIRTLDSQTARMPDGGDKNVRKTQIGAQKNRFKETIQRYTQVEQTYRKKYRDRAERQFRIVKPDATPQEVKAAIDDDQGQQIFSQALLNSNRHGEARGALREVQERHEDIKKIEKTLVELAQLFQEIDILITEQGETIDVVEQHATAVENDMDQGLQATNKAVKSAAAARRKRKWCFIIIVIIIIIVAVIIVGIICGKGDCTGGNKNNNNNARRSLLDDEEPLLYVSRGMLTTFADDWTRGSMRRDFVLDAPDEA</sequence>
<dbReference type="GO" id="GO:0006886">
    <property type="term" value="P:intracellular protein transport"/>
    <property type="evidence" value="ECO:0007669"/>
    <property type="project" value="TreeGrafter"/>
</dbReference>
<feature type="transmembrane region" description="Helical" evidence="8">
    <location>
        <begin position="369"/>
        <end position="389"/>
    </location>
</feature>
<dbReference type="GO" id="GO:0006887">
    <property type="term" value="P:exocytosis"/>
    <property type="evidence" value="ECO:0007669"/>
    <property type="project" value="TreeGrafter"/>
</dbReference>
<feature type="compositionally biased region" description="Gly residues" evidence="7">
    <location>
        <begin position="14"/>
        <end position="31"/>
    </location>
</feature>
<keyword evidence="6 8" id="KW-0472">Membrane</keyword>
<dbReference type="GO" id="GO:0006906">
    <property type="term" value="P:vesicle fusion"/>
    <property type="evidence" value="ECO:0007669"/>
    <property type="project" value="TreeGrafter"/>
</dbReference>
<evidence type="ECO:0000313" key="10">
    <source>
        <dbReference type="EMBL" id="PWN91214.1"/>
    </source>
</evidence>
<evidence type="ECO:0000256" key="2">
    <source>
        <dbReference type="ARBA" id="ARBA00009063"/>
    </source>
</evidence>
<dbReference type="OrthoDB" id="10255013at2759"/>
<dbReference type="PROSITE" id="PS50192">
    <property type="entry name" value="T_SNARE"/>
    <property type="match status" value="1"/>
</dbReference>
<proteinExistence type="inferred from homology"/>
<dbReference type="PANTHER" id="PTHR19957:SF307">
    <property type="entry name" value="PROTEIN SSO1-RELATED"/>
    <property type="match status" value="1"/>
</dbReference>
<dbReference type="SMART" id="SM00397">
    <property type="entry name" value="t_SNARE"/>
    <property type="match status" value="1"/>
</dbReference>
<dbReference type="GeneID" id="37047527"/>
<dbReference type="SUPFAM" id="SSF47661">
    <property type="entry name" value="t-snare proteins"/>
    <property type="match status" value="1"/>
</dbReference>
<reference evidence="10" key="1">
    <citation type="journal article" date="2018" name="Mol. Biol. Evol.">
        <title>Broad Genomic Sampling Reveals a Smut Pathogenic Ancestry of the Fungal Clade Ustilaginomycotina.</title>
        <authorList>
            <person name="Kijpornyongpan T."/>
            <person name="Mondo S.J."/>
            <person name="Barry K."/>
            <person name="Sandor L."/>
            <person name="Lee J."/>
            <person name="Lipzen A."/>
            <person name="Pangilinan J."/>
            <person name="LaButti K."/>
            <person name="Hainaut M."/>
            <person name="Henrissat B."/>
            <person name="Grigoriev I.V."/>
            <person name="Spatafora J.W."/>
            <person name="Aime M.C."/>
        </authorList>
    </citation>
    <scope>NUCLEOTIDE SEQUENCE [LARGE SCALE GENOMIC DNA]</scope>
    <source>
        <strain evidence="10">MCA 4198</strain>
    </source>
</reference>
<dbReference type="STRING" id="215250.A0A316YQX4"/>
<organism evidence="10 11">
    <name type="scientific">Acaromyces ingoldii</name>
    <dbReference type="NCBI Taxonomy" id="215250"/>
    <lineage>
        <taxon>Eukaryota</taxon>
        <taxon>Fungi</taxon>
        <taxon>Dikarya</taxon>
        <taxon>Basidiomycota</taxon>
        <taxon>Ustilaginomycotina</taxon>
        <taxon>Exobasidiomycetes</taxon>
        <taxon>Exobasidiales</taxon>
        <taxon>Cryptobasidiaceae</taxon>
        <taxon>Acaromyces</taxon>
    </lineage>
</organism>
<name>A0A316YQX4_9BASI</name>
<dbReference type="SMART" id="SM00503">
    <property type="entry name" value="SynN"/>
    <property type="match status" value="1"/>
</dbReference>
<dbReference type="CDD" id="cd15849">
    <property type="entry name" value="SNARE_Sso1"/>
    <property type="match status" value="1"/>
</dbReference>
<keyword evidence="3 8" id="KW-0812">Transmembrane</keyword>
<dbReference type="GO" id="GO:0000149">
    <property type="term" value="F:SNARE binding"/>
    <property type="evidence" value="ECO:0007669"/>
    <property type="project" value="TreeGrafter"/>
</dbReference>
<dbReference type="Proteomes" id="UP000245768">
    <property type="component" value="Unassembled WGS sequence"/>
</dbReference>
<dbReference type="InterPro" id="IPR006011">
    <property type="entry name" value="Syntaxin_N"/>
</dbReference>
<dbReference type="CDD" id="cd00179">
    <property type="entry name" value="SynN"/>
    <property type="match status" value="1"/>
</dbReference>
<feature type="domain" description="T-SNARE coiled-coil homology" evidence="9">
    <location>
        <begin position="294"/>
        <end position="356"/>
    </location>
</feature>
<dbReference type="RefSeq" id="XP_025378412.1">
    <property type="nucleotide sequence ID" value="XM_025525611.1"/>
</dbReference>
<dbReference type="PANTHER" id="PTHR19957">
    <property type="entry name" value="SYNTAXIN"/>
    <property type="match status" value="1"/>
</dbReference>
<protein>
    <submittedName>
        <fullName evidence="10">t-SNARE</fullName>
    </submittedName>
</protein>
<evidence type="ECO:0000256" key="3">
    <source>
        <dbReference type="ARBA" id="ARBA00022692"/>
    </source>
</evidence>
<dbReference type="GO" id="GO:0005886">
    <property type="term" value="C:plasma membrane"/>
    <property type="evidence" value="ECO:0007669"/>
    <property type="project" value="TreeGrafter"/>
</dbReference>
<gene>
    <name evidence="10" type="ORF">FA10DRAFT_61894</name>
</gene>
<keyword evidence="4 8" id="KW-1133">Transmembrane helix</keyword>
<dbReference type="GO" id="GO:0012505">
    <property type="term" value="C:endomembrane system"/>
    <property type="evidence" value="ECO:0007669"/>
    <property type="project" value="TreeGrafter"/>
</dbReference>
<evidence type="ECO:0000256" key="1">
    <source>
        <dbReference type="ARBA" id="ARBA00004211"/>
    </source>
</evidence>
<dbReference type="InParanoid" id="A0A316YQX4"/>
<dbReference type="FunCoup" id="A0A316YQX4">
    <property type="interactions" value="176"/>
</dbReference>
<dbReference type="FunFam" id="1.20.58.70:FF:000008">
    <property type="entry name" value="Syntaxin family protein"/>
    <property type="match status" value="1"/>
</dbReference>
<feature type="region of interest" description="Disordered" evidence="7">
    <location>
        <begin position="166"/>
        <end position="187"/>
    </location>
</feature>
<evidence type="ECO:0000259" key="9">
    <source>
        <dbReference type="PROSITE" id="PS50192"/>
    </source>
</evidence>
<dbReference type="InterPro" id="IPR045242">
    <property type="entry name" value="Syntaxin"/>
</dbReference>
<evidence type="ECO:0000256" key="4">
    <source>
        <dbReference type="ARBA" id="ARBA00022989"/>
    </source>
</evidence>
<dbReference type="GO" id="GO:0005484">
    <property type="term" value="F:SNAP receptor activity"/>
    <property type="evidence" value="ECO:0007669"/>
    <property type="project" value="TreeGrafter"/>
</dbReference>
<dbReference type="GO" id="GO:0031201">
    <property type="term" value="C:SNARE complex"/>
    <property type="evidence" value="ECO:0007669"/>
    <property type="project" value="TreeGrafter"/>
</dbReference>
<evidence type="ECO:0000256" key="8">
    <source>
        <dbReference type="SAM" id="Phobius"/>
    </source>
</evidence>